<comment type="caution">
    <text evidence="2">The sequence shown here is derived from an EMBL/GenBank/DDBJ whole genome shotgun (WGS) entry which is preliminary data.</text>
</comment>
<name>A0A8H5FA78_9AGAR</name>
<evidence type="ECO:0000256" key="1">
    <source>
        <dbReference type="SAM" id="MobiDB-lite"/>
    </source>
</evidence>
<organism evidence="2 3">
    <name type="scientific">Psilocybe cf. subviscida</name>
    <dbReference type="NCBI Taxonomy" id="2480587"/>
    <lineage>
        <taxon>Eukaryota</taxon>
        <taxon>Fungi</taxon>
        <taxon>Dikarya</taxon>
        <taxon>Basidiomycota</taxon>
        <taxon>Agaricomycotina</taxon>
        <taxon>Agaricomycetes</taxon>
        <taxon>Agaricomycetidae</taxon>
        <taxon>Agaricales</taxon>
        <taxon>Agaricineae</taxon>
        <taxon>Strophariaceae</taxon>
        <taxon>Psilocybe</taxon>
    </lineage>
</organism>
<protein>
    <submittedName>
        <fullName evidence="2">Uncharacterized protein</fullName>
    </submittedName>
</protein>
<reference evidence="2 3" key="1">
    <citation type="journal article" date="2020" name="ISME J.">
        <title>Uncovering the hidden diversity of litter-decomposition mechanisms in mushroom-forming fungi.</title>
        <authorList>
            <person name="Floudas D."/>
            <person name="Bentzer J."/>
            <person name="Ahren D."/>
            <person name="Johansson T."/>
            <person name="Persson P."/>
            <person name="Tunlid A."/>
        </authorList>
    </citation>
    <scope>NUCLEOTIDE SEQUENCE [LARGE SCALE GENOMIC DNA]</scope>
    <source>
        <strain evidence="2 3">CBS 101986</strain>
    </source>
</reference>
<accession>A0A8H5FA78</accession>
<dbReference type="Proteomes" id="UP000567179">
    <property type="component" value="Unassembled WGS sequence"/>
</dbReference>
<feature type="region of interest" description="Disordered" evidence="1">
    <location>
        <begin position="110"/>
        <end position="156"/>
    </location>
</feature>
<keyword evidence="3" id="KW-1185">Reference proteome</keyword>
<gene>
    <name evidence="2" type="ORF">D9619_009509</name>
</gene>
<dbReference type="AlphaFoldDB" id="A0A8H5FA78"/>
<evidence type="ECO:0000313" key="2">
    <source>
        <dbReference type="EMBL" id="KAF5329486.1"/>
    </source>
</evidence>
<sequence>MSRTRTRAPSIPVPQLCHPTHHRTTTLHVFTSLTVPPKPFPHPALTQPPHPASVPQPCHSTYLPTPARYWPLAGLLQAGHQPDIVGCSSSCDWALTSVYHYITCHLTVQTHAHRDSTSPPPTDDYDYDDRPTTSATRRTKGLGDIAERGWGERSSS</sequence>
<evidence type="ECO:0000313" key="3">
    <source>
        <dbReference type="Proteomes" id="UP000567179"/>
    </source>
</evidence>
<dbReference type="EMBL" id="JAACJJ010000002">
    <property type="protein sequence ID" value="KAF5329486.1"/>
    <property type="molecule type" value="Genomic_DNA"/>
</dbReference>
<feature type="compositionally biased region" description="Basic and acidic residues" evidence="1">
    <location>
        <begin position="145"/>
        <end position="156"/>
    </location>
</feature>
<proteinExistence type="predicted"/>